<dbReference type="EMBL" id="MQWB01000001">
    <property type="protein sequence ID" value="OZC03040.1"/>
    <property type="molecule type" value="Genomic_DNA"/>
</dbReference>
<dbReference type="InterPro" id="IPR047967">
    <property type="entry name" value="PolX_PHP"/>
</dbReference>
<dbReference type="InterPro" id="IPR050243">
    <property type="entry name" value="PHP_phosphatase"/>
</dbReference>
<dbReference type="AlphaFoldDB" id="A0A259TZB7"/>
<dbReference type="PANTHER" id="PTHR36928">
    <property type="entry name" value="PHOSPHATASE YCDX-RELATED"/>
    <property type="match status" value="1"/>
</dbReference>
<evidence type="ECO:0000259" key="4">
    <source>
        <dbReference type="SMART" id="SM00481"/>
    </source>
</evidence>
<feature type="domain" description="Helix-hairpin-helix DNA-binding motif class 1" evidence="3">
    <location>
        <begin position="125"/>
        <end position="144"/>
    </location>
</feature>
<feature type="domain" description="Helix-hairpin-helix DNA-binding motif class 1" evidence="3">
    <location>
        <begin position="90"/>
        <end position="109"/>
    </location>
</feature>
<evidence type="ECO:0000313" key="6">
    <source>
        <dbReference type="Proteomes" id="UP000216446"/>
    </source>
</evidence>
<dbReference type="Gene3D" id="1.10.150.110">
    <property type="entry name" value="DNA polymerase beta, N-terminal domain-like"/>
    <property type="match status" value="1"/>
</dbReference>
<comment type="caution">
    <text evidence="5">The sequence shown here is derived from an EMBL/GenBank/DDBJ whole genome shotgun (WGS) entry which is preliminary data.</text>
</comment>
<dbReference type="Gene3D" id="3.20.20.140">
    <property type="entry name" value="Metal-dependent hydrolases"/>
    <property type="match status" value="1"/>
</dbReference>
<dbReference type="SUPFAM" id="SSF81301">
    <property type="entry name" value="Nucleotidyltransferase"/>
    <property type="match status" value="1"/>
</dbReference>
<dbReference type="OrthoDB" id="9808747at2"/>
<dbReference type="SMART" id="SM00278">
    <property type="entry name" value="HhH1"/>
    <property type="match status" value="3"/>
</dbReference>
<dbReference type="InterPro" id="IPR003583">
    <property type="entry name" value="Hlx-hairpin-Hlx_DNA-bd_motif"/>
</dbReference>
<dbReference type="InterPro" id="IPR004013">
    <property type="entry name" value="PHP_dom"/>
</dbReference>
<organism evidence="5 6">
    <name type="scientific">Rubricoccus marinus</name>
    <dbReference type="NCBI Taxonomy" id="716817"/>
    <lineage>
        <taxon>Bacteria</taxon>
        <taxon>Pseudomonadati</taxon>
        <taxon>Rhodothermota</taxon>
        <taxon>Rhodothermia</taxon>
        <taxon>Rhodothermales</taxon>
        <taxon>Rubricoccaceae</taxon>
        <taxon>Rubricoccus</taxon>
    </lineage>
</organism>
<dbReference type="GO" id="GO:0071897">
    <property type="term" value="P:DNA biosynthetic process"/>
    <property type="evidence" value="ECO:0007669"/>
    <property type="project" value="UniProtKB-KW"/>
</dbReference>
<dbReference type="Gene3D" id="1.10.150.20">
    <property type="entry name" value="5' to 3' exonuclease, C-terminal subdomain"/>
    <property type="match status" value="1"/>
</dbReference>
<name>A0A259TZB7_9BACT</name>
<dbReference type="InterPro" id="IPR022311">
    <property type="entry name" value="PolX-like"/>
</dbReference>
<dbReference type="Pfam" id="PF14716">
    <property type="entry name" value="HHH_8"/>
    <property type="match status" value="1"/>
</dbReference>
<dbReference type="GO" id="GO:0042578">
    <property type="term" value="F:phosphoric ester hydrolase activity"/>
    <property type="evidence" value="ECO:0007669"/>
    <property type="project" value="TreeGrafter"/>
</dbReference>
<dbReference type="SUPFAM" id="SSF89550">
    <property type="entry name" value="PHP domain-like"/>
    <property type="match status" value="1"/>
</dbReference>
<dbReference type="RefSeq" id="WP_094547932.1">
    <property type="nucleotide sequence ID" value="NZ_MQWB01000001.1"/>
</dbReference>
<gene>
    <name evidence="5" type="ORF">BSZ36_08700</name>
</gene>
<proteinExistence type="predicted"/>
<feature type="domain" description="Helix-hairpin-helix DNA-binding motif class 1" evidence="3">
    <location>
        <begin position="50"/>
        <end position="69"/>
    </location>
</feature>
<dbReference type="GO" id="GO:0005829">
    <property type="term" value="C:cytosol"/>
    <property type="evidence" value="ECO:0007669"/>
    <property type="project" value="TreeGrafter"/>
</dbReference>
<feature type="domain" description="Polymerase/histidinol phosphatase N-terminal" evidence="4">
    <location>
        <begin position="309"/>
        <end position="392"/>
    </location>
</feature>
<sequence length="548" mass="58872">MTNKLIARQLRTAGELLELTGGNAFRARAFASASRTVDRMDEPAAQYDVQELTTVRGIGKGIAADIREIVETGTLSLNESLLQSLPPGLPEVLRVKGLGPKKVRAMWQELDVASLEDLEQAAASGALASLPGFGAKTVQNVLASIEQLKVYRGKSHYAKALPEAEAARDALRAAGHRAEITGAIRRQCIIIDRAEIVTDASPEAAAAALSAYRVTDGMGTLPNGQPLHLHTASPEAFGTVLWRTTGSEAHLGLWREAFGEPDDVAEESEIFEAAGVGFIPPPIREGTWEVQAARGGTLPTLVTLEDLRGTLHNHSTWSDGADTLHEMAEAARARGLTYYGIGDHSRSLHIAHGLSLEELAAQQKEAAELNEAYAARGEDFRILTGSECDILQDGTMDFPDSALAELDVVVASVHINLSMTEAEATERILRAVANPHVDILGHATGRLLLRREGYPINVDAVLDACAEHHTAIELNANPWRLDLDWQHLRAARERGIPVSINPDAHVTDGLDDTRWGVAAAQKAGLEAADVLNARSREALLEWTGATVS</sequence>
<protein>
    <recommendedName>
        <fullName evidence="7">DNA polymerase/3'-5' exonuclease PolX</fullName>
    </recommendedName>
</protein>
<dbReference type="InterPro" id="IPR016195">
    <property type="entry name" value="Pol/histidinol_Pase-like"/>
</dbReference>
<dbReference type="InterPro" id="IPR043519">
    <property type="entry name" value="NT_sf"/>
</dbReference>
<dbReference type="InterPro" id="IPR010996">
    <property type="entry name" value="HHH_MUS81"/>
</dbReference>
<dbReference type="FunFam" id="3.20.20.140:FF:000047">
    <property type="entry name" value="PHP domain-containing protein"/>
    <property type="match status" value="1"/>
</dbReference>
<evidence type="ECO:0000256" key="2">
    <source>
        <dbReference type="ARBA" id="ARBA00022705"/>
    </source>
</evidence>
<keyword evidence="1" id="KW-0237">DNA synthesis</keyword>
<dbReference type="PANTHER" id="PTHR36928:SF1">
    <property type="entry name" value="PHOSPHATASE YCDX-RELATED"/>
    <property type="match status" value="1"/>
</dbReference>
<keyword evidence="2" id="KW-0235">DNA replication</keyword>
<dbReference type="Pfam" id="PF02811">
    <property type="entry name" value="PHP"/>
    <property type="match status" value="1"/>
</dbReference>
<dbReference type="InterPro" id="IPR027421">
    <property type="entry name" value="DNA_pol_lamdba_lyase_dom_sf"/>
</dbReference>
<dbReference type="GO" id="GO:0008270">
    <property type="term" value="F:zinc ion binding"/>
    <property type="evidence" value="ECO:0007669"/>
    <property type="project" value="TreeGrafter"/>
</dbReference>
<dbReference type="Proteomes" id="UP000216446">
    <property type="component" value="Unassembled WGS sequence"/>
</dbReference>
<dbReference type="SMART" id="SM00481">
    <property type="entry name" value="POLIIIAc"/>
    <property type="match status" value="1"/>
</dbReference>
<dbReference type="PIRSF" id="PIRSF005047">
    <property type="entry name" value="UCP005047_YshC"/>
    <property type="match status" value="1"/>
</dbReference>
<dbReference type="InterPro" id="IPR003141">
    <property type="entry name" value="Pol/His_phosphatase_N"/>
</dbReference>
<evidence type="ECO:0008006" key="7">
    <source>
        <dbReference type="Google" id="ProtNLM"/>
    </source>
</evidence>
<dbReference type="Pfam" id="PF14520">
    <property type="entry name" value="HHH_5"/>
    <property type="match status" value="1"/>
</dbReference>
<dbReference type="GO" id="GO:0003677">
    <property type="term" value="F:DNA binding"/>
    <property type="evidence" value="ECO:0007669"/>
    <property type="project" value="InterPro"/>
</dbReference>
<evidence type="ECO:0000313" key="5">
    <source>
        <dbReference type="EMBL" id="OZC03040.1"/>
    </source>
</evidence>
<dbReference type="SUPFAM" id="SSF47802">
    <property type="entry name" value="DNA polymerase beta, N-terminal domain-like"/>
    <property type="match status" value="1"/>
</dbReference>
<keyword evidence="6" id="KW-1185">Reference proteome</keyword>
<dbReference type="InParanoid" id="A0A259TZB7"/>
<dbReference type="CDD" id="cd07436">
    <property type="entry name" value="PHP_PolX"/>
    <property type="match status" value="1"/>
</dbReference>
<dbReference type="GO" id="GO:0006281">
    <property type="term" value="P:DNA repair"/>
    <property type="evidence" value="ECO:0007669"/>
    <property type="project" value="InterPro"/>
</dbReference>
<accession>A0A259TZB7</accession>
<reference evidence="5 6" key="1">
    <citation type="submission" date="2016-11" db="EMBL/GenBank/DDBJ databases">
        <title>Study of marine rhodopsin-containing bacteria.</title>
        <authorList>
            <person name="Yoshizawa S."/>
            <person name="Kumagai Y."/>
            <person name="Kogure K."/>
        </authorList>
    </citation>
    <scope>NUCLEOTIDE SEQUENCE [LARGE SCALE GENOMIC DNA]</scope>
    <source>
        <strain evidence="5 6">SG-29</strain>
    </source>
</reference>
<evidence type="ECO:0000259" key="3">
    <source>
        <dbReference type="SMART" id="SM00278"/>
    </source>
</evidence>
<evidence type="ECO:0000256" key="1">
    <source>
        <dbReference type="ARBA" id="ARBA00022634"/>
    </source>
</evidence>